<accession>A0ACB9BS10</accession>
<reference evidence="2" key="1">
    <citation type="journal article" date="2022" name="Mol. Ecol. Resour.">
        <title>The genomes of chicory, endive, great burdock and yacon provide insights into Asteraceae palaeo-polyploidization history and plant inulin production.</title>
        <authorList>
            <person name="Fan W."/>
            <person name="Wang S."/>
            <person name="Wang H."/>
            <person name="Wang A."/>
            <person name="Jiang F."/>
            <person name="Liu H."/>
            <person name="Zhao H."/>
            <person name="Xu D."/>
            <person name="Zhang Y."/>
        </authorList>
    </citation>
    <scope>NUCLEOTIDE SEQUENCE [LARGE SCALE GENOMIC DNA]</scope>
    <source>
        <strain evidence="2">cv. Yunnan</strain>
    </source>
</reference>
<proteinExistence type="predicted"/>
<name>A0ACB9BS10_9ASTR</name>
<evidence type="ECO:0000313" key="2">
    <source>
        <dbReference type="Proteomes" id="UP001056120"/>
    </source>
</evidence>
<evidence type="ECO:0000313" key="1">
    <source>
        <dbReference type="EMBL" id="KAI3724770.1"/>
    </source>
</evidence>
<comment type="caution">
    <text evidence="1">The sequence shown here is derived from an EMBL/GenBank/DDBJ whole genome shotgun (WGS) entry which is preliminary data.</text>
</comment>
<sequence>MVVEPDIVELPVATKKGKEIMADGFIKAQTTNAFVSNTFSALDDTTHTIDRDPELNATLKKCAKKYVDTNSIPHPDVFVTWSPELKDYYYSLTKKDVEEVKSETDGTARIMPTGVP</sequence>
<reference evidence="1 2" key="2">
    <citation type="journal article" date="2022" name="Mol. Ecol. Resour.">
        <title>The genomes of chicory, endive, great burdock and yacon provide insights into Asteraceae paleo-polyploidization history and plant inulin production.</title>
        <authorList>
            <person name="Fan W."/>
            <person name="Wang S."/>
            <person name="Wang H."/>
            <person name="Wang A."/>
            <person name="Jiang F."/>
            <person name="Liu H."/>
            <person name="Zhao H."/>
            <person name="Xu D."/>
            <person name="Zhang Y."/>
        </authorList>
    </citation>
    <scope>NUCLEOTIDE SEQUENCE [LARGE SCALE GENOMIC DNA]</scope>
    <source>
        <strain evidence="2">cv. Yunnan</strain>
        <tissue evidence="1">Leaves</tissue>
    </source>
</reference>
<protein>
    <submittedName>
        <fullName evidence="1">Uncharacterized protein</fullName>
    </submittedName>
</protein>
<dbReference type="Proteomes" id="UP001056120">
    <property type="component" value="Linkage Group LG22"/>
</dbReference>
<keyword evidence="2" id="KW-1185">Reference proteome</keyword>
<dbReference type="EMBL" id="CM042039">
    <property type="protein sequence ID" value="KAI3724770.1"/>
    <property type="molecule type" value="Genomic_DNA"/>
</dbReference>
<organism evidence="1 2">
    <name type="scientific">Smallanthus sonchifolius</name>
    <dbReference type="NCBI Taxonomy" id="185202"/>
    <lineage>
        <taxon>Eukaryota</taxon>
        <taxon>Viridiplantae</taxon>
        <taxon>Streptophyta</taxon>
        <taxon>Embryophyta</taxon>
        <taxon>Tracheophyta</taxon>
        <taxon>Spermatophyta</taxon>
        <taxon>Magnoliopsida</taxon>
        <taxon>eudicotyledons</taxon>
        <taxon>Gunneridae</taxon>
        <taxon>Pentapetalae</taxon>
        <taxon>asterids</taxon>
        <taxon>campanulids</taxon>
        <taxon>Asterales</taxon>
        <taxon>Asteraceae</taxon>
        <taxon>Asteroideae</taxon>
        <taxon>Heliantheae alliance</taxon>
        <taxon>Millerieae</taxon>
        <taxon>Smallanthus</taxon>
    </lineage>
</organism>
<gene>
    <name evidence="1" type="ORF">L1987_64535</name>
</gene>